<dbReference type="STRING" id="52560.SAMN04488082_12256"/>
<dbReference type="PANTHER" id="PTHR33498:SF1">
    <property type="entry name" value="TRANSPOSASE FOR INSERTION SEQUENCE ELEMENT IS1557"/>
    <property type="match status" value="1"/>
</dbReference>
<keyword evidence="4" id="KW-0862">Zinc</keyword>
<keyword evidence="4" id="KW-0479">Metal-binding</keyword>
<feature type="domain" description="Transposase IS204/IS1001/IS1096/IS1165 helix-turn-helix" evidence="2">
    <location>
        <begin position="94"/>
        <end position="143"/>
    </location>
</feature>
<accession>A0A1I3Z511</accession>
<feature type="domain" description="Transposase IS204/IS1001/IS1096/IS1165 DDE" evidence="1">
    <location>
        <begin position="158"/>
        <end position="245"/>
    </location>
</feature>
<name>A0A1I3Z511_9BACT</name>
<dbReference type="InterPro" id="IPR047951">
    <property type="entry name" value="Transpos_ISL3"/>
</dbReference>
<dbReference type="EMBL" id="FORX01000022">
    <property type="protein sequence ID" value="SFK39142.1"/>
    <property type="molecule type" value="Genomic_DNA"/>
</dbReference>
<proteinExistence type="predicted"/>
<dbReference type="Pfam" id="PF13542">
    <property type="entry name" value="HTH_Tnp_ISL3"/>
    <property type="match status" value="1"/>
</dbReference>
<dbReference type="Proteomes" id="UP000198635">
    <property type="component" value="Unassembled WGS sequence"/>
</dbReference>
<protein>
    <submittedName>
        <fullName evidence="4">Zinc-finger of transposase IS204/IS1001/IS1096/IS1165</fullName>
    </submittedName>
</protein>
<sequence length="301" mass="34968">MRDTELYAQILGVKAPWFVDKVDLKVSENSVDIWLDHGPGERWPCPECGKLLPCRDHAGERVWRHLDTCQFKMLLHARVPRVECPEHGVHQALVPWAEPRSRFTLLMERWIIDVLTERTTVEGSRRLLKLTWDEVWGVMERAVRRGLSRKEARPIHYLGVDEKAFRKGHSYMTIVCDLMRSTVEHVSEERKKSSLEEYYRRLSPGQLESIRAIAMDMWEPYFTATMAHVPDAGAKIVHDRFHVMENILTFCRHRITNGVAEGLNSKIMSIKRKACGYSNKDHFKTAIYFFCGGLDLYPSSV</sequence>
<dbReference type="Pfam" id="PF01610">
    <property type="entry name" value="DDE_Tnp_ISL3"/>
    <property type="match status" value="1"/>
</dbReference>
<dbReference type="AlphaFoldDB" id="A0A1I3Z511"/>
<dbReference type="PANTHER" id="PTHR33498">
    <property type="entry name" value="TRANSPOSASE FOR INSERTION SEQUENCE ELEMENT IS1557"/>
    <property type="match status" value="1"/>
</dbReference>
<dbReference type="OrthoDB" id="46712at2"/>
<dbReference type="RefSeq" id="WP_092378617.1">
    <property type="nucleotide sequence ID" value="NZ_FORX01000022.1"/>
</dbReference>
<keyword evidence="5" id="KW-1185">Reference proteome</keyword>
<gene>
    <name evidence="4" type="ORF">SAMN04488082_12256</name>
</gene>
<feature type="domain" description="Transposase IS204/IS1001/IS1096/IS1165 zinc-finger" evidence="3">
    <location>
        <begin position="42"/>
        <end position="87"/>
    </location>
</feature>
<keyword evidence="4" id="KW-0863">Zinc-finger</keyword>
<dbReference type="Pfam" id="PF14690">
    <property type="entry name" value="Zn_ribbon_ISL3"/>
    <property type="match status" value="1"/>
</dbReference>
<dbReference type="InterPro" id="IPR002560">
    <property type="entry name" value="Transposase_DDE"/>
</dbReference>
<dbReference type="InterPro" id="IPR029261">
    <property type="entry name" value="Transposase_Znf"/>
</dbReference>
<reference evidence="5" key="1">
    <citation type="submission" date="2016-10" db="EMBL/GenBank/DDBJ databases">
        <authorList>
            <person name="Varghese N."/>
            <person name="Submissions S."/>
        </authorList>
    </citation>
    <scope>NUCLEOTIDE SEQUENCE [LARGE SCALE GENOMIC DNA]</scope>
    <source>
        <strain evidence="5">DSM 5918</strain>
    </source>
</reference>
<evidence type="ECO:0000313" key="5">
    <source>
        <dbReference type="Proteomes" id="UP000198635"/>
    </source>
</evidence>
<evidence type="ECO:0000259" key="3">
    <source>
        <dbReference type="Pfam" id="PF14690"/>
    </source>
</evidence>
<evidence type="ECO:0000259" key="2">
    <source>
        <dbReference type="Pfam" id="PF13542"/>
    </source>
</evidence>
<organism evidence="4 5">
    <name type="scientific">Desulfomicrobium apsheronum</name>
    <dbReference type="NCBI Taxonomy" id="52560"/>
    <lineage>
        <taxon>Bacteria</taxon>
        <taxon>Pseudomonadati</taxon>
        <taxon>Thermodesulfobacteriota</taxon>
        <taxon>Desulfovibrionia</taxon>
        <taxon>Desulfovibrionales</taxon>
        <taxon>Desulfomicrobiaceae</taxon>
        <taxon>Desulfomicrobium</taxon>
    </lineage>
</organism>
<dbReference type="GO" id="GO:0008270">
    <property type="term" value="F:zinc ion binding"/>
    <property type="evidence" value="ECO:0007669"/>
    <property type="project" value="UniProtKB-KW"/>
</dbReference>
<evidence type="ECO:0000313" key="4">
    <source>
        <dbReference type="EMBL" id="SFK39142.1"/>
    </source>
</evidence>
<dbReference type="InterPro" id="IPR032877">
    <property type="entry name" value="Transposase_HTH"/>
</dbReference>
<evidence type="ECO:0000259" key="1">
    <source>
        <dbReference type="Pfam" id="PF01610"/>
    </source>
</evidence>
<dbReference type="NCBIfam" id="NF033550">
    <property type="entry name" value="transpos_ISL3"/>
    <property type="match status" value="1"/>
</dbReference>